<dbReference type="InParanoid" id="B5YLB9"/>
<proteinExistence type="predicted"/>
<gene>
    <name evidence="2" type="ordered locus">THEYE_A1215</name>
</gene>
<evidence type="ECO:0000256" key="1">
    <source>
        <dbReference type="SAM" id="MobiDB-lite"/>
    </source>
</evidence>
<dbReference type="PATRIC" id="fig|289376.4.peg.1189"/>
<reference evidence="2 3" key="2">
    <citation type="journal article" date="2015" name="Genome Announc.">
        <title>Genome Sequence of the Sulfate-Reducing Thermophilic Bacterium Thermodesulfovibrio yellowstonii Strain DSM 11347T (Phylum Nitrospirae).</title>
        <authorList>
            <person name="Bhatnagar S."/>
            <person name="Badger J.H."/>
            <person name="Madupu R."/>
            <person name="Khouri H.M."/>
            <person name="O'Connor E.M."/>
            <person name="Robb F.T."/>
            <person name="Ward N.L."/>
            <person name="Eisen J.A."/>
        </authorList>
    </citation>
    <scope>NUCLEOTIDE SEQUENCE [LARGE SCALE GENOMIC DNA]</scope>
    <source>
        <strain evidence="3">ATCC 51303 / DSM 11347 / YP87</strain>
    </source>
</reference>
<name>B5YLB9_THEYD</name>
<reference evidence="3" key="1">
    <citation type="submission" date="2008-08" db="EMBL/GenBank/DDBJ databases">
        <title>The complete genome sequence of Thermodesulfovibrio yellowstonii strain ATCC 51303 / DSM 11347 / YP87.</title>
        <authorList>
            <person name="Dodson R.J."/>
            <person name="Durkin A.S."/>
            <person name="Wu M."/>
            <person name="Eisen J."/>
            <person name="Sutton G."/>
        </authorList>
    </citation>
    <scope>NUCLEOTIDE SEQUENCE [LARGE SCALE GENOMIC DNA]</scope>
    <source>
        <strain evidence="3">ATCC 51303 / DSM 11347 / YP87</strain>
    </source>
</reference>
<feature type="compositionally biased region" description="Basic and acidic residues" evidence="1">
    <location>
        <begin position="29"/>
        <end position="41"/>
    </location>
</feature>
<evidence type="ECO:0000313" key="2">
    <source>
        <dbReference type="EMBL" id="ACI21117.1"/>
    </source>
</evidence>
<accession>B5YLB9</accession>
<sequence length="41" mass="4731">MTGEEKCDKLFKNLLKKEVRGKHGASSRETLRDDVPQSDRK</sequence>
<dbReference type="AlphaFoldDB" id="B5YLB9"/>
<evidence type="ECO:0000313" key="3">
    <source>
        <dbReference type="Proteomes" id="UP000000718"/>
    </source>
</evidence>
<dbReference type="EMBL" id="CP001147">
    <property type="protein sequence ID" value="ACI21117.1"/>
    <property type="molecule type" value="Genomic_DNA"/>
</dbReference>
<organism evidence="2 3">
    <name type="scientific">Thermodesulfovibrio yellowstonii (strain ATCC 51303 / DSM 11347 / YP87)</name>
    <dbReference type="NCBI Taxonomy" id="289376"/>
    <lineage>
        <taxon>Bacteria</taxon>
        <taxon>Pseudomonadati</taxon>
        <taxon>Nitrospirota</taxon>
        <taxon>Thermodesulfovibrionia</taxon>
        <taxon>Thermodesulfovibrionales</taxon>
        <taxon>Thermodesulfovibrionaceae</taxon>
        <taxon>Thermodesulfovibrio</taxon>
    </lineage>
</organism>
<dbReference type="EnsemblBacteria" id="ACI21117">
    <property type="protein sequence ID" value="ACI21117"/>
    <property type="gene ID" value="THEYE_A1215"/>
</dbReference>
<dbReference type="Proteomes" id="UP000000718">
    <property type="component" value="Chromosome"/>
</dbReference>
<feature type="region of interest" description="Disordered" evidence="1">
    <location>
        <begin position="19"/>
        <end position="41"/>
    </location>
</feature>
<dbReference type="KEGG" id="tye:THEYE_A1215"/>
<dbReference type="HOGENOM" id="CLU_3278003_0_0_0"/>
<keyword evidence="3" id="KW-1185">Reference proteome</keyword>
<protein>
    <submittedName>
        <fullName evidence="2">Uncharacterized protein</fullName>
    </submittedName>
</protein>